<dbReference type="OrthoDB" id="5295702at2"/>
<evidence type="ECO:0000259" key="3">
    <source>
        <dbReference type="Pfam" id="PF01370"/>
    </source>
</evidence>
<dbReference type="InterPro" id="IPR001509">
    <property type="entry name" value="Epimerase_deHydtase"/>
</dbReference>
<organism evidence="4 5">
    <name type="scientific">Geopseudomonas sagittaria</name>
    <dbReference type="NCBI Taxonomy" id="1135990"/>
    <lineage>
        <taxon>Bacteria</taxon>
        <taxon>Pseudomonadati</taxon>
        <taxon>Pseudomonadota</taxon>
        <taxon>Gammaproteobacteria</taxon>
        <taxon>Pseudomonadales</taxon>
        <taxon>Pseudomonadaceae</taxon>
        <taxon>Geopseudomonas</taxon>
    </lineage>
</organism>
<dbReference type="Gene3D" id="3.40.50.720">
    <property type="entry name" value="NAD(P)-binding Rossmann-like Domain"/>
    <property type="match status" value="1"/>
</dbReference>
<accession>A0A1I5T0K4</accession>
<comment type="similarity">
    <text evidence="2">Belongs to the NAD(P)-dependent epimerase/dehydratase family.</text>
</comment>
<dbReference type="AlphaFoldDB" id="A0A1I5T0K4"/>
<dbReference type="EMBL" id="FOXM01000005">
    <property type="protein sequence ID" value="SFP76553.1"/>
    <property type="molecule type" value="Genomic_DNA"/>
</dbReference>
<name>A0A1I5T0K4_9GAMM</name>
<gene>
    <name evidence="4" type="ORF">SAMN05216229_105209</name>
</gene>
<protein>
    <submittedName>
        <fullName evidence="4">UDP-glucose 4-epimerase</fullName>
    </submittedName>
</protein>
<dbReference type="Proteomes" id="UP000243084">
    <property type="component" value="Unassembled WGS sequence"/>
</dbReference>
<proteinExistence type="inferred from homology"/>
<evidence type="ECO:0000313" key="5">
    <source>
        <dbReference type="Proteomes" id="UP000243084"/>
    </source>
</evidence>
<dbReference type="PANTHER" id="PTHR43000">
    <property type="entry name" value="DTDP-D-GLUCOSE 4,6-DEHYDRATASE-RELATED"/>
    <property type="match status" value="1"/>
</dbReference>
<reference evidence="5" key="1">
    <citation type="submission" date="2016-10" db="EMBL/GenBank/DDBJ databases">
        <authorList>
            <person name="Varghese N."/>
            <person name="Submissions S."/>
        </authorList>
    </citation>
    <scope>NUCLEOTIDE SEQUENCE [LARGE SCALE GENOMIC DNA]</scope>
    <source>
        <strain evidence="5">JCM 18195</strain>
    </source>
</reference>
<dbReference type="RefSeq" id="WP_092430270.1">
    <property type="nucleotide sequence ID" value="NZ_FOXM01000005.1"/>
</dbReference>
<comment type="pathway">
    <text evidence="1">Bacterial outer membrane biogenesis; LPS O-antigen biosynthesis.</text>
</comment>
<evidence type="ECO:0000256" key="1">
    <source>
        <dbReference type="ARBA" id="ARBA00005125"/>
    </source>
</evidence>
<feature type="domain" description="NAD-dependent epimerase/dehydratase" evidence="3">
    <location>
        <begin position="3"/>
        <end position="230"/>
    </location>
</feature>
<dbReference type="InterPro" id="IPR036291">
    <property type="entry name" value="NAD(P)-bd_dom_sf"/>
</dbReference>
<dbReference type="SUPFAM" id="SSF51735">
    <property type="entry name" value="NAD(P)-binding Rossmann-fold domains"/>
    <property type="match status" value="1"/>
</dbReference>
<dbReference type="Pfam" id="PF01370">
    <property type="entry name" value="Epimerase"/>
    <property type="match status" value="1"/>
</dbReference>
<evidence type="ECO:0000313" key="4">
    <source>
        <dbReference type="EMBL" id="SFP76553.1"/>
    </source>
</evidence>
<sequence length="305" mass="32852">MKVLVIGGYGFIGSHVSEELIRRGHYVRVYARRPPLFKTSAEWFFGDFHDSAKLAESLVGIDVVVHSLSSTVPATSASDPVSDIQKNLVGTVVLLQLMKEVGVGRLIYLSSGGTVYGNPLVSPVVESHPLNPISSYGAVKVAIEKFIGVSQHSWGVVPIIFRPSNPYGERQGHGGVQGLISTILSNALRAEPTCIYGDGSSVRDYIYVKDLAVLIANSVEVGGEGIYNAGSGRGFSVGEIISVIKKVTGLPVPAKYLPARDFDVKEVVLESGSAMSAFGWRPTTSLEHGVKCHFEWLKRFKSDAF</sequence>
<dbReference type="Gene3D" id="3.90.25.10">
    <property type="entry name" value="UDP-galactose 4-epimerase, domain 1"/>
    <property type="match status" value="1"/>
</dbReference>
<keyword evidence="5" id="KW-1185">Reference proteome</keyword>
<evidence type="ECO:0000256" key="2">
    <source>
        <dbReference type="ARBA" id="ARBA00007637"/>
    </source>
</evidence>